<protein>
    <submittedName>
        <fullName evidence="13">TonB-dependent receptor</fullName>
    </submittedName>
</protein>
<feature type="domain" description="TonB-dependent receptor plug" evidence="12">
    <location>
        <begin position="115"/>
        <end position="223"/>
    </location>
</feature>
<evidence type="ECO:0000256" key="10">
    <source>
        <dbReference type="SAM" id="SignalP"/>
    </source>
</evidence>
<dbReference type="GO" id="GO:0009279">
    <property type="term" value="C:cell outer membrane"/>
    <property type="evidence" value="ECO:0007669"/>
    <property type="project" value="UniProtKB-SubCell"/>
</dbReference>
<comment type="caution">
    <text evidence="13">The sequence shown here is derived from an EMBL/GenBank/DDBJ whole genome shotgun (WGS) entry which is preliminary data.</text>
</comment>
<dbReference type="InterPro" id="IPR000531">
    <property type="entry name" value="Beta-barrel_TonB"/>
</dbReference>
<evidence type="ECO:0000256" key="3">
    <source>
        <dbReference type="ARBA" id="ARBA00022452"/>
    </source>
</evidence>
<dbReference type="SUPFAM" id="SSF56935">
    <property type="entry name" value="Porins"/>
    <property type="match status" value="1"/>
</dbReference>
<name>A0A9D2GYD6_9BACE</name>
<evidence type="ECO:0000259" key="12">
    <source>
        <dbReference type="Pfam" id="PF07715"/>
    </source>
</evidence>
<evidence type="ECO:0000256" key="7">
    <source>
        <dbReference type="ARBA" id="ARBA00023237"/>
    </source>
</evidence>
<keyword evidence="3 8" id="KW-1134">Transmembrane beta strand</keyword>
<evidence type="ECO:0000313" key="13">
    <source>
        <dbReference type="EMBL" id="HIZ91015.1"/>
    </source>
</evidence>
<sequence>MKRKLMLLLACLFVGIGLVTAQTQTVTGVVISEEDGQPVIGASVRVADTQLGAITDVDGKFQIPNVPSSAKTLVISYIGMQTVEVAVKPNVKVFLKSNTELLDEVMVVAYGTAKKSAFTGSATVVGSDEIGKIQSSNVANALTGKVAGVQLNTSSGQPGATTPSIRVRGISSINAGSDPLIILDGAPYDGDLNNISSQDIESMTVLKDAASNALYGARGANGVIIITTKKGAAGQARVTVDAKWGSNSRATQDYNFIKSPAQYYEMYYGALSSYFTQLTDDKGNLVYPNPQAVYEQTNAAMTGSGSYGLGYNVYSVPSGQYLIGTNGKLNPNATLGNVVEYNGMQYMLRPDNWLDEAYSNGLRQEYNVSVSGGTDKSSFYASVSYLNNEGITVNSDYERLTGRLKADYQVKEWLKFGANMSYTHFDANSLGEDGSSNSSGNIFAYATRIAPIYPLYIRDGQGNIMTDKNGITMYDFGNKDNAGLSRPFLSGGNAFAANLLDTNNAEGNVMTATGFAEVRFLKDFKFTWTSGVAIDETRTNGFTNPYYGQYATSNGIASKYHTRNLAYNHQQLLNWKRSFGANNFEVMLGHEYYRYKYYYLYASKSNVFDPNNIELSGAITENGSNSYTTDYNTEGYFGRVQYDFAEKYFLSGSYRRDASSRFHPDNRWGNFWSAGAAWIISKEDFFDVDWVDMLKIKASYGSQGNDNIGDYRYINTYNIVNSAGNPAAIPNTMGNKDITWETNGNFNAGFDFELFKGRLTGTVEYFLRKTTDMLFSFPLPPTFGYTSYYANVGDMQNMGIEAELNGSIIKTNDFTWDLGLNLTHYKNKISYLPEERKTMVVDGVPGYSSGNYYYGEGEALYTYRIKKYAGVDPETGEALYYKNVTDEAGNVVGTEKTAKYDDADYYLCGTALPDVYGGFNTSFTYKGFDLSADFTYQIGGQIYDGDYASMMSSPTTSSKGSNFHADLLNAWTPENKNSNIPRFQFGDNYTAATSDRFLTSASYLSLQNINFGYTLPTSLTRRAQIEKVRVYVTADNVWIWSKRQGLDPRQSITGSVTNAYYAPMRTISGGITLTF</sequence>
<keyword evidence="4 8" id="KW-0812">Transmembrane</keyword>
<feature type="chain" id="PRO_5038701498" evidence="10">
    <location>
        <begin position="22"/>
        <end position="1075"/>
    </location>
</feature>
<proteinExistence type="inferred from homology"/>
<evidence type="ECO:0000259" key="11">
    <source>
        <dbReference type="Pfam" id="PF00593"/>
    </source>
</evidence>
<dbReference type="InterPro" id="IPR023996">
    <property type="entry name" value="TonB-dep_OMP_SusC/RagA"/>
</dbReference>
<dbReference type="NCBIfam" id="TIGR04056">
    <property type="entry name" value="OMP_RagA_SusC"/>
    <property type="match status" value="1"/>
</dbReference>
<dbReference type="Gene3D" id="2.170.130.10">
    <property type="entry name" value="TonB-dependent receptor, plug domain"/>
    <property type="match status" value="1"/>
</dbReference>
<dbReference type="FunFam" id="2.170.130.10:FF:000003">
    <property type="entry name" value="SusC/RagA family TonB-linked outer membrane protein"/>
    <property type="match status" value="1"/>
</dbReference>
<evidence type="ECO:0000256" key="1">
    <source>
        <dbReference type="ARBA" id="ARBA00004571"/>
    </source>
</evidence>
<dbReference type="Gene3D" id="2.60.40.1120">
    <property type="entry name" value="Carboxypeptidase-like, regulatory domain"/>
    <property type="match status" value="1"/>
</dbReference>
<keyword evidence="7 8" id="KW-0998">Cell outer membrane</keyword>
<feature type="signal peptide" evidence="10">
    <location>
        <begin position="1"/>
        <end position="21"/>
    </location>
</feature>
<keyword evidence="5 9" id="KW-0798">TonB box</keyword>
<dbReference type="InterPro" id="IPR012910">
    <property type="entry name" value="Plug_dom"/>
</dbReference>
<keyword evidence="6 8" id="KW-0472">Membrane</keyword>
<comment type="subcellular location">
    <subcellularLocation>
        <location evidence="1 8">Cell outer membrane</location>
        <topology evidence="1 8">Multi-pass membrane protein</topology>
    </subcellularLocation>
</comment>
<dbReference type="Pfam" id="PF07715">
    <property type="entry name" value="Plug"/>
    <property type="match status" value="1"/>
</dbReference>
<evidence type="ECO:0000313" key="14">
    <source>
        <dbReference type="Proteomes" id="UP000824108"/>
    </source>
</evidence>
<evidence type="ECO:0000256" key="6">
    <source>
        <dbReference type="ARBA" id="ARBA00023136"/>
    </source>
</evidence>
<dbReference type="Gene3D" id="2.40.170.20">
    <property type="entry name" value="TonB-dependent receptor, beta-barrel domain"/>
    <property type="match status" value="1"/>
</dbReference>
<dbReference type="InterPro" id="IPR023997">
    <property type="entry name" value="TonB-dep_OMP_SusC/RagA_CS"/>
</dbReference>
<dbReference type="EMBL" id="DXAV01000023">
    <property type="protein sequence ID" value="HIZ91015.1"/>
    <property type="molecule type" value="Genomic_DNA"/>
</dbReference>
<accession>A0A9D2GYD6</accession>
<dbReference type="PROSITE" id="PS52016">
    <property type="entry name" value="TONB_DEPENDENT_REC_3"/>
    <property type="match status" value="1"/>
</dbReference>
<dbReference type="InterPro" id="IPR008969">
    <property type="entry name" value="CarboxyPept-like_regulatory"/>
</dbReference>
<dbReference type="Pfam" id="PF13715">
    <property type="entry name" value="CarbopepD_reg_2"/>
    <property type="match status" value="1"/>
</dbReference>
<keyword evidence="13" id="KW-0675">Receptor</keyword>
<gene>
    <name evidence="13" type="ORF">H9807_02660</name>
</gene>
<feature type="domain" description="TonB-dependent receptor-like beta-barrel" evidence="11">
    <location>
        <begin position="471"/>
        <end position="1036"/>
    </location>
</feature>
<evidence type="ECO:0000256" key="9">
    <source>
        <dbReference type="RuleBase" id="RU003357"/>
    </source>
</evidence>
<evidence type="ECO:0000256" key="2">
    <source>
        <dbReference type="ARBA" id="ARBA00022448"/>
    </source>
</evidence>
<dbReference type="InterPro" id="IPR036942">
    <property type="entry name" value="Beta-barrel_TonB_sf"/>
</dbReference>
<reference evidence="13" key="1">
    <citation type="journal article" date="2021" name="PeerJ">
        <title>Extensive microbial diversity within the chicken gut microbiome revealed by metagenomics and culture.</title>
        <authorList>
            <person name="Gilroy R."/>
            <person name="Ravi A."/>
            <person name="Getino M."/>
            <person name="Pursley I."/>
            <person name="Horton D.L."/>
            <person name="Alikhan N.F."/>
            <person name="Baker D."/>
            <person name="Gharbi K."/>
            <person name="Hall N."/>
            <person name="Watson M."/>
            <person name="Adriaenssens E.M."/>
            <person name="Foster-Nyarko E."/>
            <person name="Jarju S."/>
            <person name="Secka A."/>
            <person name="Antonio M."/>
            <person name="Oren A."/>
            <person name="Chaudhuri R.R."/>
            <person name="La Ragione R."/>
            <person name="Hildebrand F."/>
            <person name="Pallen M.J."/>
        </authorList>
    </citation>
    <scope>NUCLEOTIDE SEQUENCE</scope>
    <source>
        <strain evidence="13">CHK118-2852</strain>
    </source>
</reference>
<evidence type="ECO:0000256" key="8">
    <source>
        <dbReference type="PROSITE-ProRule" id="PRU01360"/>
    </source>
</evidence>
<dbReference type="NCBIfam" id="TIGR04057">
    <property type="entry name" value="SusC_RagA_signa"/>
    <property type="match status" value="1"/>
</dbReference>
<dbReference type="AlphaFoldDB" id="A0A9D2GYD6"/>
<reference evidence="13" key="2">
    <citation type="submission" date="2021-04" db="EMBL/GenBank/DDBJ databases">
        <authorList>
            <person name="Gilroy R."/>
        </authorList>
    </citation>
    <scope>NUCLEOTIDE SEQUENCE</scope>
    <source>
        <strain evidence="13">CHK118-2852</strain>
    </source>
</reference>
<dbReference type="Proteomes" id="UP000824108">
    <property type="component" value="Unassembled WGS sequence"/>
</dbReference>
<dbReference type="InterPro" id="IPR039426">
    <property type="entry name" value="TonB-dep_rcpt-like"/>
</dbReference>
<dbReference type="SUPFAM" id="SSF49464">
    <property type="entry name" value="Carboxypeptidase regulatory domain-like"/>
    <property type="match status" value="1"/>
</dbReference>
<organism evidence="13 14">
    <name type="scientific">Candidatus Bacteroides merdavium</name>
    <dbReference type="NCBI Taxonomy" id="2838472"/>
    <lineage>
        <taxon>Bacteria</taxon>
        <taxon>Pseudomonadati</taxon>
        <taxon>Bacteroidota</taxon>
        <taxon>Bacteroidia</taxon>
        <taxon>Bacteroidales</taxon>
        <taxon>Bacteroidaceae</taxon>
        <taxon>Bacteroides</taxon>
    </lineage>
</organism>
<comment type="similarity">
    <text evidence="8 9">Belongs to the TonB-dependent receptor family.</text>
</comment>
<keyword evidence="10" id="KW-0732">Signal</keyword>
<evidence type="ECO:0000256" key="4">
    <source>
        <dbReference type="ARBA" id="ARBA00022692"/>
    </source>
</evidence>
<dbReference type="Pfam" id="PF00593">
    <property type="entry name" value="TonB_dep_Rec_b-barrel"/>
    <property type="match status" value="1"/>
</dbReference>
<evidence type="ECO:0000256" key="5">
    <source>
        <dbReference type="ARBA" id="ARBA00023077"/>
    </source>
</evidence>
<dbReference type="InterPro" id="IPR037066">
    <property type="entry name" value="Plug_dom_sf"/>
</dbReference>
<keyword evidence="2 8" id="KW-0813">Transport</keyword>